<proteinExistence type="predicted"/>
<evidence type="ECO:0000313" key="1">
    <source>
        <dbReference type="EMBL" id="KKM26423.1"/>
    </source>
</evidence>
<reference evidence="1" key="1">
    <citation type="journal article" date="2015" name="Nature">
        <title>Complex archaea that bridge the gap between prokaryotes and eukaryotes.</title>
        <authorList>
            <person name="Spang A."/>
            <person name="Saw J.H."/>
            <person name="Jorgensen S.L."/>
            <person name="Zaremba-Niedzwiedzka K."/>
            <person name="Martijn J."/>
            <person name="Lind A.E."/>
            <person name="van Eijk R."/>
            <person name="Schleper C."/>
            <person name="Guy L."/>
            <person name="Ettema T.J."/>
        </authorList>
    </citation>
    <scope>NUCLEOTIDE SEQUENCE</scope>
</reference>
<organism evidence="1">
    <name type="scientific">marine sediment metagenome</name>
    <dbReference type="NCBI Taxonomy" id="412755"/>
    <lineage>
        <taxon>unclassified sequences</taxon>
        <taxon>metagenomes</taxon>
        <taxon>ecological metagenomes</taxon>
    </lineage>
</organism>
<gene>
    <name evidence="1" type="ORF">LCGC14_1584960</name>
</gene>
<dbReference type="AlphaFoldDB" id="A0A0F9KWD2"/>
<sequence length="49" mass="5910">MIFDESTITSEANRLMNKQNENSKDVCNNKKEYYRNLSIEIYDKYLKDV</sequence>
<comment type="caution">
    <text evidence="1">The sequence shown here is derived from an EMBL/GenBank/DDBJ whole genome shotgun (WGS) entry which is preliminary data.</text>
</comment>
<accession>A0A0F9KWD2</accession>
<protein>
    <submittedName>
        <fullName evidence="1">Uncharacterized protein</fullName>
    </submittedName>
</protein>
<dbReference type="EMBL" id="LAZR01012513">
    <property type="protein sequence ID" value="KKM26423.1"/>
    <property type="molecule type" value="Genomic_DNA"/>
</dbReference>
<name>A0A0F9KWD2_9ZZZZ</name>